<evidence type="ECO:0000313" key="10">
    <source>
        <dbReference type="Ensembl" id="ENSACLP00000058593.1"/>
    </source>
</evidence>
<dbReference type="AlphaFoldDB" id="A0AAX7TN48"/>
<comment type="subunit">
    <text evidence="4">Homotetramer.</text>
</comment>
<dbReference type="InterPro" id="IPR001375">
    <property type="entry name" value="Peptidase_S9_cat"/>
</dbReference>
<reference evidence="10" key="3">
    <citation type="submission" date="2025-08" db="UniProtKB">
        <authorList>
            <consortium name="Ensembl"/>
        </authorList>
    </citation>
    <scope>IDENTIFICATION</scope>
</reference>
<dbReference type="PANTHER" id="PTHR42776:SF1">
    <property type="entry name" value="ACYLAMINO-ACID-RELEASING ENZYME"/>
    <property type="match status" value="1"/>
</dbReference>
<feature type="domain" description="Peptidase S9 prolyl oligopeptidase catalytic" evidence="8">
    <location>
        <begin position="302"/>
        <end position="511"/>
    </location>
</feature>
<sequence>MGDTRGERYDANICSCCFANLTAECLSAGLLFWFFGGTWVPMPNQDRSLYCEDWGEALTNRSEPAICVVDLEIGTASVLEGVPPDVSPGQALWAPGSQAVFFIGWYHEPFRLGLKFCSNRRLESCFKCPLSSSKPERLSGENLSVSNPRLSPDGSTLIYLQGAVFGPHNQCLSLQQRGSYLSDSSSQLYGSWKLLTVQRDLMVVCCSSPNTPPTLRVGFVPRAGEAVSWQTLQEPLMTFDFNWKVLDVTLPSDEENANYPGLDFGAVLVKPSRPLGETRTPLVVFIHGGPHSQFPAEWNSTTAGLAKLGFAVLMVNYRGSTGFGQHSILSLIGQIGSQDVKDVQRAVLTALERDPNLDPDRLAAIGGSHGGFLACHLLGQYPESYRVCAARNPVINAATLLGTSDIVDWRYTSAGFHYSYDQIPTAEALAAMLQKSPIAHAAKIKAPVLLMLGGRDRRVSPHQGMELYKALKSRGSPVRLLWFPEDGHSLSRVDTQVDCFLNTALWLHQHL</sequence>
<dbReference type="GO" id="GO:0008242">
    <property type="term" value="F:omega peptidase activity"/>
    <property type="evidence" value="ECO:0007669"/>
    <property type="project" value="UniProtKB-EC"/>
</dbReference>
<dbReference type="Ensembl" id="ENSACLT00000090182.1">
    <property type="protein sequence ID" value="ENSACLP00000058593.1"/>
    <property type="gene ID" value="ENSACLG00000019697.2"/>
</dbReference>
<dbReference type="SUPFAM" id="SSF53474">
    <property type="entry name" value="alpha/beta-Hydrolases"/>
    <property type="match status" value="1"/>
</dbReference>
<evidence type="ECO:0000256" key="1">
    <source>
        <dbReference type="ARBA" id="ARBA00000721"/>
    </source>
</evidence>
<evidence type="ECO:0000259" key="9">
    <source>
        <dbReference type="Pfam" id="PF19283"/>
    </source>
</evidence>
<dbReference type="Gene3D" id="3.40.50.1820">
    <property type="entry name" value="alpha/beta hydrolase"/>
    <property type="match status" value="1"/>
</dbReference>
<dbReference type="FunFam" id="3.40.50.1820:FF:000043">
    <property type="entry name" value="acylamino-acid-releasing enzyme"/>
    <property type="match status" value="1"/>
</dbReference>
<comment type="catalytic activity">
    <reaction evidence="1">
        <text>Cleavage of an N-acetyl or N-formyl amino acid from the N-terminus of a polypeptide.</text>
        <dbReference type="EC" id="3.4.19.1"/>
    </reaction>
</comment>
<dbReference type="Proteomes" id="UP000265100">
    <property type="component" value="Chromosome 20"/>
</dbReference>
<feature type="domain" description="Acylamino-acid-releasing enzyme N-terminal" evidence="9">
    <location>
        <begin position="50"/>
        <end position="161"/>
    </location>
</feature>
<evidence type="ECO:0000256" key="7">
    <source>
        <dbReference type="ARBA" id="ARBA00022801"/>
    </source>
</evidence>
<evidence type="ECO:0000256" key="5">
    <source>
        <dbReference type="ARBA" id="ARBA00012917"/>
    </source>
</evidence>
<evidence type="ECO:0000256" key="3">
    <source>
        <dbReference type="ARBA" id="ARBA00010040"/>
    </source>
</evidence>
<evidence type="ECO:0000259" key="8">
    <source>
        <dbReference type="Pfam" id="PF00326"/>
    </source>
</evidence>
<protein>
    <recommendedName>
        <fullName evidence="5">acylaminoacyl-peptidase</fullName>
        <ecNumber evidence="5">3.4.19.1</ecNumber>
    </recommendedName>
</protein>
<evidence type="ECO:0000256" key="6">
    <source>
        <dbReference type="ARBA" id="ARBA00022490"/>
    </source>
</evidence>
<name>A0AAX7TN48_ASTCA</name>
<dbReference type="InterPro" id="IPR045550">
    <property type="entry name" value="AARE_N"/>
</dbReference>
<comment type="similarity">
    <text evidence="3">Belongs to the peptidase S9C family.</text>
</comment>
<comment type="subcellular location">
    <subcellularLocation>
        <location evidence="2">Cytoplasm</location>
    </subcellularLocation>
</comment>
<evidence type="ECO:0000313" key="11">
    <source>
        <dbReference type="Proteomes" id="UP000265100"/>
    </source>
</evidence>
<dbReference type="Pfam" id="PF00326">
    <property type="entry name" value="Peptidase_S9"/>
    <property type="match status" value="1"/>
</dbReference>
<keyword evidence="7" id="KW-0378">Hydrolase</keyword>
<dbReference type="GO" id="GO:0004252">
    <property type="term" value="F:serine-type endopeptidase activity"/>
    <property type="evidence" value="ECO:0007669"/>
    <property type="project" value="TreeGrafter"/>
</dbReference>
<proteinExistence type="inferred from homology"/>
<dbReference type="SUPFAM" id="SSF82171">
    <property type="entry name" value="DPP6 N-terminal domain-like"/>
    <property type="match status" value="1"/>
</dbReference>
<dbReference type="GO" id="GO:0006508">
    <property type="term" value="P:proteolysis"/>
    <property type="evidence" value="ECO:0007669"/>
    <property type="project" value="InterPro"/>
</dbReference>
<organism evidence="10 11">
    <name type="scientific">Astatotilapia calliptera</name>
    <name type="common">Eastern happy</name>
    <name type="synonym">Chromis callipterus</name>
    <dbReference type="NCBI Taxonomy" id="8154"/>
    <lineage>
        <taxon>Eukaryota</taxon>
        <taxon>Metazoa</taxon>
        <taxon>Chordata</taxon>
        <taxon>Craniata</taxon>
        <taxon>Vertebrata</taxon>
        <taxon>Euteleostomi</taxon>
        <taxon>Actinopterygii</taxon>
        <taxon>Neopterygii</taxon>
        <taxon>Teleostei</taxon>
        <taxon>Neoteleostei</taxon>
        <taxon>Acanthomorphata</taxon>
        <taxon>Ovalentaria</taxon>
        <taxon>Cichlomorphae</taxon>
        <taxon>Cichliformes</taxon>
        <taxon>Cichlidae</taxon>
        <taxon>African cichlids</taxon>
        <taxon>Pseudocrenilabrinae</taxon>
        <taxon>Haplochromini</taxon>
        <taxon>Astatotilapia</taxon>
    </lineage>
</organism>
<dbReference type="InterPro" id="IPR029058">
    <property type="entry name" value="AB_hydrolase_fold"/>
</dbReference>
<reference evidence="10" key="4">
    <citation type="submission" date="2025-09" db="UniProtKB">
        <authorList>
            <consortium name="Ensembl"/>
        </authorList>
    </citation>
    <scope>IDENTIFICATION</scope>
</reference>
<dbReference type="GO" id="GO:0005737">
    <property type="term" value="C:cytoplasm"/>
    <property type="evidence" value="ECO:0007669"/>
    <property type="project" value="UniProtKB-SubCell"/>
</dbReference>
<reference evidence="11" key="2">
    <citation type="submission" date="2023-03" db="EMBL/GenBank/DDBJ databases">
        <authorList>
            <consortium name="Wellcome Sanger Institute Data Sharing"/>
        </authorList>
    </citation>
    <scope>NUCLEOTIDE SEQUENCE [LARGE SCALE GENOMIC DNA]</scope>
</reference>
<accession>A0AAX7TN48</accession>
<keyword evidence="6" id="KW-0963">Cytoplasm</keyword>
<reference evidence="10 11" key="1">
    <citation type="submission" date="2018-05" db="EMBL/GenBank/DDBJ databases">
        <authorList>
            <person name="Datahose"/>
        </authorList>
    </citation>
    <scope>NUCLEOTIDE SEQUENCE</scope>
</reference>
<evidence type="ECO:0000256" key="4">
    <source>
        <dbReference type="ARBA" id="ARBA00011881"/>
    </source>
</evidence>
<keyword evidence="11" id="KW-1185">Reference proteome</keyword>
<evidence type="ECO:0000256" key="2">
    <source>
        <dbReference type="ARBA" id="ARBA00004496"/>
    </source>
</evidence>
<dbReference type="EC" id="3.4.19.1" evidence="5"/>
<dbReference type="PANTHER" id="PTHR42776">
    <property type="entry name" value="SERINE PEPTIDASE S9 FAMILY MEMBER"/>
    <property type="match status" value="1"/>
</dbReference>
<dbReference type="GeneTree" id="ENSGT00940000166103"/>
<dbReference type="Pfam" id="PF19283">
    <property type="entry name" value="APEH_N"/>
    <property type="match status" value="1"/>
</dbReference>